<evidence type="ECO:0000313" key="1">
    <source>
        <dbReference type="EnsemblMetazoa" id="GPPI044407-PA"/>
    </source>
</evidence>
<dbReference type="Proteomes" id="UP000092460">
    <property type="component" value="Unassembled WGS sequence"/>
</dbReference>
<dbReference type="EMBL" id="JXJN01022747">
    <property type="status" value="NOT_ANNOTATED_CDS"/>
    <property type="molecule type" value="Genomic_DNA"/>
</dbReference>
<accession>A0A1B0BYP0</accession>
<reference evidence="1" key="2">
    <citation type="submission" date="2020-05" db="UniProtKB">
        <authorList>
            <consortium name="EnsemblMetazoa"/>
        </authorList>
    </citation>
    <scope>IDENTIFICATION</scope>
    <source>
        <strain evidence="1">IAEA</strain>
    </source>
</reference>
<dbReference type="VEuPathDB" id="VectorBase:GPPI044407"/>
<keyword evidence="2" id="KW-1185">Reference proteome</keyword>
<dbReference type="AlphaFoldDB" id="A0A1B0BYP0"/>
<dbReference type="EnsemblMetazoa" id="GPPI044407-RA">
    <property type="protein sequence ID" value="GPPI044407-PA"/>
    <property type="gene ID" value="GPPI044407"/>
</dbReference>
<sequence>MASLRTTTGIALNNLETMVELLESPAPSNDEPHSCVFSSCHIFGCFKYKSEDGNYLEIMYKLMDILKRKIHRDDQEKKRKEEKWD</sequence>
<proteinExistence type="predicted"/>
<protein>
    <submittedName>
        <fullName evidence="1">Uncharacterized protein</fullName>
    </submittedName>
</protein>
<organism evidence="1 2">
    <name type="scientific">Glossina palpalis gambiensis</name>
    <dbReference type="NCBI Taxonomy" id="67801"/>
    <lineage>
        <taxon>Eukaryota</taxon>
        <taxon>Metazoa</taxon>
        <taxon>Ecdysozoa</taxon>
        <taxon>Arthropoda</taxon>
        <taxon>Hexapoda</taxon>
        <taxon>Insecta</taxon>
        <taxon>Pterygota</taxon>
        <taxon>Neoptera</taxon>
        <taxon>Endopterygota</taxon>
        <taxon>Diptera</taxon>
        <taxon>Brachycera</taxon>
        <taxon>Muscomorpha</taxon>
        <taxon>Hippoboscoidea</taxon>
        <taxon>Glossinidae</taxon>
        <taxon>Glossina</taxon>
    </lineage>
</organism>
<evidence type="ECO:0000313" key="2">
    <source>
        <dbReference type="Proteomes" id="UP000092460"/>
    </source>
</evidence>
<name>A0A1B0BYP0_9MUSC</name>
<reference evidence="2" key="1">
    <citation type="submission" date="2015-01" db="EMBL/GenBank/DDBJ databases">
        <authorList>
            <person name="Aksoy S."/>
            <person name="Warren W."/>
            <person name="Wilson R.K."/>
        </authorList>
    </citation>
    <scope>NUCLEOTIDE SEQUENCE [LARGE SCALE GENOMIC DNA]</scope>
    <source>
        <strain evidence="2">IAEA</strain>
    </source>
</reference>